<evidence type="ECO:0000313" key="2">
    <source>
        <dbReference type="EMBL" id="GGE83513.1"/>
    </source>
</evidence>
<dbReference type="Gene3D" id="3.30.1050.10">
    <property type="entry name" value="SCP2 sterol-binding domain"/>
    <property type="match status" value="1"/>
</dbReference>
<dbReference type="InterPro" id="IPR041380">
    <property type="entry name" value="Acetyltransf_17"/>
</dbReference>
<dbReference type="SUPFAM" id="SSF55718">
    <property type="entry name" value="SCP-like"/>
    <property type="match status" value="1"/>
</dbReference>
<evidence type="ECO:0000313" key="3">
    <source>
        <dbReference type="Proteomes" id="UP000605259"/>
    </source>
</evidence>
<reference evidence="2" key="2">
    <citation type="submission" date="2020-09" db="EMBL/GenBank/DDBJ databases">
        <authorList>
            <person name="Sun Q."/>
            <person name="Zhou Y."/>
        </authorList>
    </citation>
    <scope>NUCLEOTIDE SEQUENCE</scope>
    <source>
        <strain evidence="2">CGMCC 1.12698</strain>
    </source>
</reference>
<dbReference type="InterPro" id="IPR051554">
    <property type="entry name" value="Acetyltransferase_Eis"/>
</dbReference>
<dbReference type="EMBL" id="BMFK01000006">
    <property type="protein sequence ID" value="GGE83513.1"/>
    <property type="molecule type" value="Genomic_DNA"/>
</dbReference>
<dbReference type="GO" id="GO:0030649">
    <property type="term" value="P:aminoglycoside antibiotic catabolic process"/>
    <property type="evidence" value="ECO:0007669"/>
    <property type="project" value="TreeGrafter"/>
</dbReference>
<evidence type="ECO:0000259" key="1">
    <source>
        <dbReference type="PROSITE" id="PS51186"/>
    </source>
</evidence>
<sequence length="383" mass="45025">MNIVTIQKEQYVDALHLSEYAFQYTLSEEKLAQRIEWMRKYHEVFAIKEGEEIAAKFHFLPSHIYFGQEKMKMGGIAAVATYPEHRRKGYINELFQFALKKMKEEGYTISMLHPFAAGFYRKYGFEFFSDRTVRTLAKEHLVMHKHVDGYMKRISRGAYSEDVNNVYEQYAGTFTGMLARTKDWWLQSIIQDGRSAVYYNKQGEARGYIIYDIENYKMTVDEFVALDSEARSGLWNFICQHDSMAKEVVMTTYDREPLFFSLHEPRMKTETKPYFMARIVDVESFTLQYEFEEGEVTLHISDEHAPWNEKTMVIKEGTVHVMEREEGSTSGLHMNINTLTTLLFGYKRPHELLDIGAISGNIEEVKQLEKVIPLNKSYFYDFF</sequence>
<dbReference type="AlphaFoldDB" id="A0A917AWF2"/>
<dbReference type="PANTHER" id="PTHR37817:SF1">
    <property type="entry name" value="N-ACETYLTRANSFERASE EIS"/>
    <property type="match status" value="1"/>
</dbReference>
<keyword evidence="3" id="KW-1185">Reference proteome</keyword>
<dbReference type="Gene3D" id="3.40.630.30">
    <property type="match status" value="2"/>
</dbReference>
<comment type="caution">
    <text evidence="2">The sequence shown here is derived from an EMBL/GenBank/DDBJ whole genome shotgun (WGS) entry which is preliminary data.</text>
</comment>
<dbReference type="GO" id="GO:0034069">
    <property type="term" value="F:aminoglycoside N-acetyltransferase activity"/>
    <property type="evidence" value="ECO:0007669"/>
    <property type="project" value="TreeGrafter"/>
</dbReference>
<dbReference type="PROSITE" id="PS51186">
    <property type="entry name" value="GNAT"/>
    <property type="match status" value="1"/>
</dbReference>
<dbReference type="InterPro" id="IPR016181">
    <property type="entry name" value="Acyl_CoA_acyltransferase"/>
</dbReference>
<dbReference type="CDD" id="cd04301">
    <property type="entry name" value="NAT_SF"/>
    <property type="match status" value="1"/>
</dbReference>
<dbReference type="Pfam" id="PF17668">
    <property type="entry name" value="Acetyltransf_17"/>
    <property type="match status" value="1"/>
</dbReference>
<protein>
    <submittedName>
        <fullName evidence="2">Acetyltransferase</fullName>
    </submittedName>
</protein>
<dbReference type="PANTHER" id="PTHR37817">
    <property type="entry name" value="N-ACETYLTRANSFERASE EIS"/>
    <property type="match status" value="1"/>
</dbReference>
<dbReference type="RefSeq" id="WP_188389923.1">
    <property type="nucleotide sequence ID" value="NZ_BMFK01000006.1"/>
</dbReference>
<dbReference type="InterPro" id="IPR036527">
    <property type="entry name" value="SCP2_sterol-bd_dom_sf"/>
</dbReference>
<dbReference type="Pfam" id="PF13527">
    <property type="entry name" value="Acetyltransf_9"/>
    <property type="match status" value="1"/>
</dbReference>
<dbReference type="Proteomes" id="UP000605259">
    <property type="component" value="Unassembled WGS sequence"/>
</dbReference>
<name>A0A917AWF2_9BACI</name>
<organism evidence="2 3">
    <name type="scientific">Priestia taiwanensis</name>
    <dbReference type="NCBI Taxonomy" id="1347902"/>
    <lineage>
        <taxon>Bacteria</taxon>
        <taxon>Bacillati</taxon>
        <taxon>Bacillota</taxon>
        <taxon>Bacilli</taxon>
        <taxon>Bacillales</taxon>
        <taxon>Bacillaceae</taxon>
        <taxon>Priestia</taxon>
    </lineage>
</organism>
<reference evidence="2" key="1">
    <citation type="journal article" date="2014" name="Int. J. Syst. Evol. Microbiol.">
        <title>Complete genome sequence of Corynebacterium casei LMG S-19264T (=DSM 44701T), isolated from a smear-ripened cheese.</title>
        <authorList>
            <consortium name="US DOE Joint Genome Institute (JGI-PGF)"/>
            <person name="Walter F."/>
            <person name="Albersmeier A."/>
            <person name="Kalinowski J."/>
            <person name="Ruckert C."/>
        </authorList>
    </citation>
    <scope>NUCLEOTIDE SEQUENCE</scope>
    <source>
        <strain evidence="2">CGMCC 1.12698</strain>
    </source>
</reference>
<dbReference type="Pfam" id="PF13530">
    <property type="entry name" value="SCP2_2"/>
    <property type="match status" value="1"/>
</dbReference>
<feature type="domain" description="N-acetyltransferase" evidence="1">
    <location>
        <begin position="1"/>
        <end position="148"/>
    </location>
</feature>
<gene>
    <name evidence="2" type="ORF">GCM10007140_36290</name>
</gene>
<dbReference type="InterPro" id="IPR000182">
    <property type="entry name" value="GNAT_dom"/>
</dbReference>
<proteinExistence type="predicted"/>
<dbReference type="SUPFAM" id="SSF55729">
    <property type="entry name" value="Acyl-CoA N-acyltransferases (Nat)"/>
    <property type="match status" value="1"/>
</dbReference>
<dbReference type="InterPro" id="IPR025559">
    <property type="entry name" value="Eis_dom"/>
</dbReference>
<accession>A0A917AWF2</accession>